<evidence type="ECO:0000259" key="6">
    <source>
        <dbReference type="PROSITE" id="PS50109"/>
    </source>
</evidence>
<feature type="coiled-coil region" evidence="5">
    <location>
        <begin position="148"/>
        <end position="185"/>
    </location>
</feature>
<dbReference type="SUPFAM" id="SSF47384">
    <property type="entry name" value="Homodimeric domain of signal transducing histidine kinase"/>
    <property type="match status" value="1"/>
</dbReference>
<dbReference type="PROSITE" id="PS50109">
    <property type="entry name" value="HIS_KIN"/>
    <property type="match status" value="1"/>
</dbReference>
<dbReference type="PRINTS" id="PR00344">
    <property type="entry name" value="BCTRLSENSOR"/>
</dbReference>
<accession>A0A1M5QXV7</accession>
<sequence>MDRSLPEILNMTLSGLNLITQAISIYDEDLKLVIVNTPFKRMFDLPENLTTAGAAFEDTIRYLAVRGDYGPIDDLETFIAERSEQARTFEPHYLERTRANGTTITIEGSPLRQGGWVAVYSDITSAKQQEALLRDRSANLSEELLARSEELSKTNRNLTATITALEEAKRDLTASQDQLNLTNAMTPAHIARVDKNGVYSYSNRKLASVLPGRPNKIVGMTFAEALGEDVHATIAPAFARTLNGEAPVLEFEHKETGRFIRLAFTPDRSADGPIEGAYLLSMDVTEEVNARQALTHTRRRELAAQLTSGLAHDFSNLLTIILGQNERLLQLDTLPPEAADIAATIKAAAKRGGTLLDGLSQLDTRRPLQIRPAHIASFVDGFRALSQAAIPEDIALTIQNDITDPYLMLDEGFAQDTLLNLTLNAVDAINGAGEIDIHLRKAGAASFEITVQDDGPGFSDEALKTALAPFYTTKTDGLGRGLGLSSAFDFAKSSNGNIRLANAPAGGARVTIRLPYLTAEPPAPGLVLLIEDSEDVRQTIRGYLQRMGHAVIEADNMAEALTLIKLPDITYIVTDLMLGNDGTGFDLLQKLRANGNDLPALVITGLDATNCLRQTVERSYPVLQKPFDYNALAAHLQGTSHGG</sequence>
<evidence type="ECO:0000313" key="8">
    <source>
        <dbReference type="EMBL" id="SHH18600.1"/>
    </source>
</evidence>
<dbReference type="PANTHER" id="PTHR43065:SF42">
    <property type="entry name" value="TWO-COMPONENT SENSOR PPRA"/>
    <property type="match status" value="1"/>
</dbReference>
<dbReference type="InterPro" id="IPR003661">
    <property type="entry name" value="HisK_dim/P_dom"/>
</dbReference>
<dbReference type="SMART" id="SM00387">
    <property type="entry name" value="HATPase_c"/>
    <property type="match status" value="1"/>
</dbReference>
<evidence type="ECO:0000256" key="3">
    <source>
        <dbReference type="ARBA" id="ARBA00022553"/>
    </source>
</evidence>
<dbReference type="Gene3D" id="3.30.565.10">
    <property type="entry name" value="Histidine kinase-like ATPase, C-terminal domain"/>
    <property type="match status" value="1"/>
</dbReference>
<dbReference type="InterPro" id="IPR013656">
    <property type="entry name" value="PAS_4"/>
</dbReference>
<evidence type="ECO:0000313" key="9">
    <source>
        <dbReference type="Proteomes" id="UP000184074"/>
    </source>
</evidence>
<evidence type="ECO:0000256" key="4">
    <source>
        <dbReference type="PROSITE-ProRule" id="PRU00169"/>
    </source>
</evidence>
<dbReference type="Pfam" id="PF00072">
    <property type="entry name" value="Response_reg"/>
    <property type="match status" value="1"/>
</dbReference>
<dbReference type="PANTHER" id="PTHR43065">
    <property type="entry name" value="SENSOR HISTIDINE KINASE"/>
    <property type="match status" value="1"/>
</dbReference>
<dbReference type="InterPro" id="IPR003594">
    <property type="entry name" value="HATPase_dom"/>
</dbReference>
<dbReference type="Pfam" id="PF12860">
    <property type="entry name" value="PAS_7"/>
    <property type="match status" value="1"/>
</dbReference>
<keyword evidence="9" id="KW-1185">Reference proteome</keyword>
<dbReference type="AlphaFoldDB" id="A0A1M5QXV7"/>
<feature type="domain" description="Histidine kinase" evidence="6">
    <location>
        <begin position="309"/>
        <end position="518"/>
    </location>
</feature>
<protein>
    <recommendedName>
        <fullName evidence="2">histidine kinase</fullName>
        <ecNumber evidence="2">2.7.13.3</ecNumber>
    </recommendedName>
</protein>
<dbReference type="InterPro" id="IPR036890">
    <property type="entry name" value="HATPase_C_sf"/>
</dbReference>
<dbReference type="Pfam" id="PF08448">
    <property type="entry name" value="PAS_4"/>
    <property type="match status" value="1"/>
</dbReference>
<keyword evidence="3 4" id="KW-0597">Phosphoprotein</keyword>
<dbReference type="EC" id="2.7.13.3" evidence="2"/>
<feature type="domain" description="Response regulatory" evidence="7">
    <location>
        <begin position="526"/>
        <end position="640"/>
    </location>
</feature>
<dbReference type="SUPFAM" id="SSF55785">
    <property type="entry name" value="PYP-like sensor domain (PAS domain)"/>
    <property type="match status" value="1"/>
</dbReference>
<gene>
    <name evidence="8" type="ORF">SAMN05444003_2370</name>
</gene>
<dbReference type="SMART" id="SM00388">
    <property type="entry name" value="HisKA"/>
    <property type="match status" value="1"/>
</dbReference>
<dbReference type="Gene3D" id="3.40.50.2300">
    <property type="match status" value="1"/>
</dbReference>
<dbReference type="STRING" id="1508389.SAMN05444003_2370"/>
<dbReference type="InterPro" id="IPR004358">
    <property type="entry name" value="Sig_transdc_His_kin-like_C"/>
</dbReference>
<comment type="catalytic activity">
    <reaction evidence="1">
        <text>ATP + protein L-histidine = ADP + protein N-phospho-L-histidine.</text>
        <dbReference type="EC" id="2.7.13.3"/>
    </reaction>
</comment>
<dbReference type="InterPro" id="IPR005467">
    <property type="entry name" value="His_kinase_dom"/>
</dbReference>
<dbReference type="OrthoDB" id="9796100at2"/>
<organism evidence="8 9">
    <name type="scientific">Cognatiyoonia sediminum</name>
    <dbReference type="NCBI Taxonomy" id="1508389"/>
    <lineage>
        <taxon>Bacteria</taxon>
        <taxon>Pseudomonadati</taxon>
        <taxon>Pseudomonadota</taxon>
        <taxon>Alphaproteobacteria</taxon>
        <taxon>Rhodobacterales</taxon>
        <taxon>Paracoccaceae</taxon>
        <taxon>Cognatiyoonia</taxon>
    </lineage>
</organism>
<evidence type="ECO:0000256" key="1">
    <source>
        <dbReference type="ARBA" id="ARBA00000085"/>
    </source>
</evidence>
<dbReference type="InterPro" id="IPR035965">
    <property type="entry name" value="PAS-like_dom_sf"/>
</dbReference>
<dbReference type="SUPFAM" id="SSF52172">
    <property type="entry name" value="CheY-like"/>
    <property type="match status" value="1"/>
</dbReference>
<dbReference type="RefSeq" id="WP_072901315.1">
    <property type="nucleotide sequence ID" value="NZ_FQXB01000003.1"/>
</dbReference>
<dbReference type="InterPro" id="IPR036097">
    <property type="entry name" value="HisK_dim/P_sf"/>
</dbReference>
<keyword evidence="5" id="KW-0175">Coiled coil</keyword>
<dbReference type="EMBL" id="FQXB01000003">
    <property type="protein sequence ID" value="SHH18600.1"/>
    <property type="molecule type" value="Genomic_DNA"/>
</dbReference>
<name>A0A1M5QXV7_9RHOB</name>
<dbReference type="Proteomes" id="UP000184074">
    <property type="component" value="Unassembled WGS sequence"/>
</dbReference>
<evidence type="ECO:0000256" key="5">
    <source>
        <dbReference type="SAM" id="Coils"/>
    </source>
</evidence>
<keyword evidence="8" id="KW-0808">Transferase</keyword>
<dbReference type="InterPro" id="IPR011006">
    <property type="entry name" value="CheY-like_superfamily"/>
</dbReference>
<dbReference type="Pfam" id="PF02518">
    <property type="entry name" value="HATPase_c"/>
    <property type="match status" value="1"/>
</dbReference>
<dbReference type="Gene3D" id="1.10.287.130">
    <property type="match status" value="1"/>
</dbReference>
<dbReference type="SMART" id="SM00448">
    <property type="entry name" value="REC"/>
    <property type="match status" value="1"/>
</dbReference>
<evidence type="ECO:0000256" key="2">
    <source>
        <dbReference type="ARBA" id="ARBA00012438"/>
    </source>
</evidence>
<keyword evidence="8" id="KW-0418">Kinase</keyword>
<feature type="modified residue" description="4-aspartylphosphate" evidence="4">
    <location>
        <position position="575"/>
    </location>
</feature>
<reference evidence="8 9" key="1">
    <citation type="submission" date="2016-11" db="EMBL/GenBank/DDBJ databases">
        <authorList>
            <person name="Jaros S."/>
            <person name="Januszkiewicz K."/>
            <person name="Wedrychowicz H."/>
        </authorList>
    </citation>
    <scope>NUCLEOTIDE SEQUENCE [LARGE SCALE GENOMIC DNA]</scope>
    <source>
        <strain evidence="8 9">DSM 28715</strain>
    </source>
</reference>
<dbReference type="PROSITE" id="PS50110">
    <property type="entry name" value="RESPONSE_REGULATORY"/>
    <property type="match status" value="1"/>
</dbReference>
<dbReference type="GO" id="GO:0000155">
    <property type="term" value="F:phosphorelay sensor kinase activity"/>
    <property type="evidence" value="ECO:0007669"/>
    <property type="project" value="InterPro"/>
</dbReference>
<dbReference type="InterPro" id="IPR001789">
    <property type="entry name" value="Sig_transdc_resp-reg_receiver"/>
</dbReference>
<dbReference type="CDD" id="cd00156">
    <property type="entry name" value="REC"/>
    <property type="match status" value="1"/>
</dbReference>
<dbReference type="SUPFAM" id="SSF55874">
    <property type="entry name" value="ATPase domain of HSP90 chaperone/DNA topoisomerase II/histidine kinase"/>
    <property type="match status" value="1"/>
</dbReference>
<dbReference type="Gene3D" id="3.30.450.20">
    <property type="entry name" value="PAS domain"/>
    <property type="match status" value="2"/>
</dbReference>
<proteinExistence type="predicted"/>
<evidence type="ECO:0000259" key="7">
    <source>
        <dbReference type="PROSITE" id="PS50110"/>
    </source>
</evidence>